<feature type="coiled-coil region" evidence="1">
    <location>
        <begin position="31"/>
        <end position="92"/>
    </location>
</feature>
<reference evidence="2 3" key="1">
    <citation type="submission" date="2020-05" db="EMBL/GenBank/DDBJ databases">
        <title>FDA dAtabase for Regulatory Grade micrObial Sequences (FDA-ARGOS): Supporting development and validation of Infectious Disease Dx tests.</title>
        <authorList>
            <person name="Sproer C."/>
            <person name="Gronow S."/>
            <person name="Severitt S."/>
            <person name="Schroder I."/>
            <person name="Tallon L."/>
            <person name="Sadzewicz L."/>
            <person name="Zhao X."/>
            <person name="Vavikolanu K."/>
            <person name="Mehta A."/>
            <person name="Aluvathingal J."/>
            <person name="Nadendla S."/>
            <person name="Myers T."/>
            <person name="Yan Y."/>
            <person name="Sichtig H."/>
        </authorList>
    </citation>
    <scope>NUCLEOTIDE SEQUENCE [LARGE SCALE GENOMIC DNA]</scope>
    <source>
        <strain evidence="2 3">FDAARGOS_787</strain>
    </source>
</reference>
<dbReference type="RefSeq" id="WP_174717048.1">
    <property type="nucleotide sequence ID" value="NZ_CP054569.1"/>
</dbReference>
<sequence length="241" mass="25983">MSTVSGAGVSGISGMDLSSMDLETALLAVQNQRAQLLEDALRQQLDSVNARNAEMAGLNDSITAKTSENSKLGEANLTMQQQIADLKDLQSRLKASECPNPEGWYGLSWGQGDDKALSHATLDQIKSSGLTIPGGADAPRDVDGNGTMDAKGRVVAGWQKEIDTKVAALEESIKKNSSTIETNKNDMSSLKNQVDALGNTQQMEMLRLQGMTGKRNEAFDVMTNFIKKMQDNRSSIIGNMR</sequence>
<keyword evidence="1" id="KW-0175">Coiled coil</keyword>
<evidence type="ECO:0000313" key="2">
    <source>
        <dbReference type="EMBL" id="QKQ49744.1"/>
    </source>
</evidence>
<name>A0A6N0JRY5_ACHDE</name>
<protein>
    <submittedName>
        <fullName evidence="2">Uncharacterized protein</fullName>
    </submittedName>
</protein>
<evidence type="ECO:0000313" key="3">
    <source>
        <dbReference type="Proteomes" id="UP000509782"/>
    </source>
</evidence>
<dbReference type="Proteomes" id="UP000509782">
    <property type="component" value="Chromosome"/>
</dbReference>
<accession>A0A6N0JRY5</accession>
<gene>
    <name evidence="2" type="ORF">FOC81_24805</name>
</gene>
<evidence type="ECO:0000256" key="1">
    <source>
        <dbReference type="SAM" id="Coils"/>
    </source>
</evidence>
<organism evidence="2 3">
    <name type="scientific">Achromobacter denitrificans</name>
    <name type="common">Alcaligenes denitrificans</name>
    <dbReference type="NCBI Taxonomy" id="32002"/>
    <lineage>
        <taxon>Bacteria</taxon>
        <taxon>Pseudomonadati</taxon>
        <taxon>Pseudomonadota</taxon>
        <taxon>Betaproteobacteria</taxon>
        <taxon>Burkholderiales</taxon>
        <taxon>Alcaligenaceae</taxon>
        <taxon>Achromobacter</taxon>
    </lineage>
</organism>
<dbReference type="AlphaFoldDB" id="A0A6N0JRY5"/>
<dbReference type="EMBL" id="CP054569">
    <property type="protein sequence ID" value="QKQ49744.1"/>
    <property type="molecule type" value="Genomic_DNA"/>
</dbReference>
<proteinExistence type="predicted"/>